<dbReference type="PROSITE" id="PS50835">
    <property type="entry name" value="IG_LIKE"/>
    <property type="match status" value="2"/>
</dbReference>
<evidence type="ECO:0000313" key="8">
    <source>
        <dbReference type="Proteomes" id="UP000694388"/>
    </source>
</evidence>
<accession>A0A8C4WY80</accession>
<keyword evidence="3" id="KW-1015">Disulfide bond</keyword>
<dbReference type="Proteomes" id="UP000694388">
    <property type="component" value="Unplaced"/>
</dbReference>
<dbReference type="GO" id="GO:0098609">
    <property type="term" value="P:cell-cell adhesion"/>
    <property type="evidence" value="ECO:0007669"/>
    <property type="project" value="TreeGrafter"/>
</dbReference>
<dbReference type="Pfam" id="PF08205">
    <property type="entry name" value="C2-set_2"/>
    <property type="match status" value="1"/>
</dbReference>
<name>A0A8C4WY80_EPTBU</name>
<dbReference type="OMA" id="DFRNGPS"/>
<comment type="subcellular location">
    <subcellularLocation>
        <location evidence="1">Membrane</location>
        <topology evidence="1">Single-pass type I membrane protein</topology>
    </subcellularLocation>
</comment>
<dbReference type="InterPro" id="IPR003599">
    <property type="entry name" value="Ig_sub"/>
</dbReference>
<feature type="domain" description="Ig-like" evidence="6">
    <location>
        <begin position="51"/>
        <end position="150"/>
    </location>
</feature>
<protein>
    <recommendedName>
        <fullName evidence="6">Ig-like domain-containing protein</fullName>
    </recommendedName>
</protein>
<dbReference type="SMART" id="SM00409">
    <property type="entry name" value="IG"/>
    <property type="match status" value="2"/>
</dbReference>
<keyword evidence="4" id="KW-0325">Glycoprotein</keyword>
<dbReference type="Pfam" id="PF13895">
    <property type="entry name" value="Ig_2"/>
    <property type="match status" value="1"/>
</dbReference>
<dbReference type="AlphaFoldDB" id="A0A8C4WY80"/>
<feature type="domain" description="Ig-like" evidence="6">
    <location>
        <begin position="157"/>
        <end position="251"/>
    </location>
</feature>
<dbReference type="GO" id="GO:0005886">
    <property type="term" value="C:plasma membrane"/>
    <property type="evidence" value="ECO:0007669"/>
    <property type="project" value="TreeGrafter"/>
</dbReference>
<evidence type="ECO:0000256" key="1">
    <source>
        <dbReference type="ARBA" id="ARBA00004479"/>
    </source>
</evidence>
<dbReference type="InterPro" id="IPR013162">
    <property type="entry name" value="CD80_C2-set"/>
</dbReference>
<dbReference type="GO" id="GO:0050839">
    <property type="term" value="F:cell adhesion molecule binding"/>
    <property type="evidence" value="ECO:0007669"/>
    <property type="project" value="TreeGrafter"/>
</dbReference>
<dbReference type="InterPro" id="IPR007110">
    <property type="entry name" value="Ig-like_dom"/>
</dbReference>
<dbReference type="PANTHER" id="PTHR11640:SF136">
    <property type="entry name" value="NEPHRIN"/>
    <property type="match status" value="1"/>
</dbReference>
<dbReference type="PANTHER" id="PTHR11640">
    <property type="entry name" value="NEPHRIN"/>
    <property type="match status" value="1"/>
</dbReference>
<dbReference type="InterPro" id="IPR051275">
    <property type="entry name" value="Cell_adhesion_signaling"/>
</dbReference>
<evidence type="ECO:0000256" key="5">
    <source>
        <dbReference type="ARBA" id="ARBA00023319"/>
    </source>
</evidence>
<sequence length="281" mass="31089">MPWCYCTGEYNLQIKQTELGDEAWYQCQVSPSQTSQGIVSQSIWLNVLVPPQSLVIVEYPGVDEVTWVAGKEYQLTCTAMDAKPTPKVTWYKNDMELPTEDVTDLEGSQPKLSSRVVVTKYIATATDNKAKVRCEAQNPALTQARQVEFTLIVFFPPAFPVIDGQTDMLTVKAGDIARFPCSSKGGNPLASVKWFKGNEVIFGTWETEEKGSVPFSRSVLEFSVSPTDNGVTLRCEAGNHVTPEPMKVSITLRVICKYLILLDPQNASKFQAAGYPDIMEG</sequence>
<evidence type="ECO:0000256" key="3">
    <source>
        <dbReference type="ARBA" id="ARBA00023157"/>
    </source>
</evidence>
<reference evidence="7" key="2">
    <citation type="submission" date="2025-09" db="UniProtKB">
        <authorList>
            <consortium name="Ensembl"/>
        </authorList>
    </citation>
    <scope>IDENTIFICATION</scope>
</reference>
<keyword evidence="2" id="KW-0472">Membrane</keyword>
<keyword evidence="5" id="KW-0393">Immunoglobulin domain</keyword>
<reference evidence="7" key="1">
    <citation type="submission" date="2025-08" db="UniProtKB">
        <authorList>
            <consortium name="Ensembl"/>
        </authorList>
    </citation>
    <scope>IDENTIFICATION</scope>
</reference>
<dbReference type="GeneTree" id="ENSGT00940000159510"/>
<keyword evidence="8" id="KW-1185">Reference proteome</keyword>
<evidence type="ECO:0000259" key="6">
    <source>
        <dbReference type="PROSITE" id="PS50835"/>
    </source>
</evidence>
<dbReference type="Ensembl" id="ENSEBUT00000020153.1">
    <property type="protein sequence ID" value="ENSEBUP00000019577.1"/>
    <property type="gene ID" value="ENSEBUG00000012157.1"/>
</dbReference>
<evidence type="ECO:0000313" key="7">
    <source>
        <dbReference type="Ensembl" id="ENSEBUP00000019577.1"/>
    </source>
</evidence>
<dbReference type="Gene3D" id="2.60.40.10">
    <property type="entry name" value="Immunoglobulins"/>
    <property type="match status" value="3"/>
</dbReference>
<evidence type="ECO:0000256" key="2">
    <source>
        <dbReference type="ARBA" id="ARBA00023136"/>
    </source>
</evidence>
<dbReference type="SUPFAM" id="SSF48726">
    <property type="entry name" value="Immunoglobulin"/>
    <property type="match status" value="3"/>
</dbReference>
<evidence type="ECO:0000256" key="4">
    <source>
        <dbReference type="ARBA" id="ARBA00023180"/>
    </source>
</evidence>
<dbReference type="InterPro" id="IPR013783">
    <property type="entry name" value="Ig-like_fold"/>
</dbReference>
<proteinExistence type="predicted"/>
<dbReference type="GO" id="GO:0005911">
    <property type="term" value="C:cell-cell junction"/>
    <property type="evidence" value="ECO:0007669"/>
    <property type="project" value="TreeGrafter"/>
</dbReference>
<dbReference type="InterPro" id="IPR036179">
    <property type="entry name" value="Ig-like_dom_sf"/>
</dbReference>
<organism evidence="7 8">
    <name type="scientific">Eptatretus burgeri</name>
    <name type="common">Inshore hagfish</name>
    <dbReference type="NCBI Taxonomy" id="7764"/>
    <lineage>
        <taxon>Eukaryota</taxon>
        <taxon>Metazoa</taxon>
        <taxon>Chordata</taxon>
        <taxon>Craniata</taxon>
        <taxon>Vertebrata</taxon>
        <taxon>Cyclostomata</taxon>
        <taxon>Myxini</taxon>
        <taxon>Myxiniformes</taxon>
        <taxon>Myxinidae</taxon>
        <taxon>Eptatretinae</taxon>
        <taxon>Eptatretus</taxon>
    </lineage>
</organism>